<gene>
    <name evidence="2" type="ORF">Taro_029205</name>
</gene>
<name>A0A843VSM4_COLES</name>
<dbReference type="EMBL" id="NMUH01001925">
    <property type="protein sequence ID" value="MQL96530.1"/>
    <property type="molecule type" value="Genomic_DNA"/>
</dbReference>
<keyword evidence="3" id="KW-1185">Reference proteome</keyword>
<comment type="caution">
    <text evidence="2">The sequence shown here is derived from an EMBL/GenBank/DDBJ whole genome shotgun (WGS) entry which is preliminary data.</text>
</comment>
<dbReference type="Proteomes" id="UP000652761">
    <property type="component" value="Unassembled WGS sequence"/>
</dbReference>
<feature type="compositionally biased region" description="Low complexity" evidence="1">
    <location>
        <begin position="15"/>
        <end position="41"/>
    </location>
</feature>
<sequence>MNINFDVPYEDMVHGARSGSSSGRRMSRGRGSSAASASGPSSVPPPLVVEWACQVSGVYDVDATWQSIALRFSRSSRFDCFWCRAGVGGRDKEATCRAVETRVLSHRPDPSGLWALWFKIEAGDSFPPLSFLFFLSSSSSSFFLPEPSCVLWLVRGARGEEVSSPWCR</sequence>
<reference evidence="2" key="1">
    <citation type="submission" date="2017-07" db="EMBL/GenBank/DDBJ databases">
        <title>Taro Niue Genome Assembly and Annotation.</title>
        <authorList>
            <person name="Atibalentja N."/>
            <person name="Keating K."/>
            <person name="Fields C.J."/>
        </authorList>
    </citation>
    <scope>NUCLEOTIDE SEQUENCE</scope>
    <source>
        <strain evidence="2">Niue_2</strain>
        <tissue evidence="2">Leaf</tissue>
    </source>
</reference>
<organism evidence="2 3">
    <name type="scientific">Colocasia esculenta</name>
    <name type="common">Wild taro</name>
    <name type="synonym">Arum esculentum</name>
    <dbReference type="NCBI Taxonomy" id="4460"/>
    <lineage>
        <taxon>Eukaryota</taxon>
        <taxon>Viridiplantae</taxon>
        <taxon>Streptophyta</taxon>
        <taxon>Embryophyta</taxon>
        <taxon>Tracheophyta</taxon>
        <taxon>Spermatophyta</taxon>
        <taxon>Magnoliopsida</taxon>
        <taxon>Liliopsida</taxon>
        <taxon>Araceae</taxon>
        <taxon>Aroideae</taxon>
        <taxon>Colocasieae</taxon>
        <taxon>Colocasia</taxon>
    </lineage>
</organism>
<proteinExistence type="predicted"/>
<evidence type="ECO:0000313" key="3">
    <source>
        <dbReference type="Proteomes" id="UP000652761"/>
    </source>
</evidence>
<evidence type="ECO:0000256" key="1">
    <source>
        <dbReference type="SAM" id="MobiDB-lite"/>
    </source>
</evidence>
<feature type="region of interest" description="Disordered" evidence="1">
    <location>
        <begin position="14"/>
        <end position="43"/>
    </location>
</feature>
<protein>
    <submittedName>
        <fullName evidence="2">Uncharacterized protein</fullName>
    </submittedName>
</protein>
<evidence type="ECO:0000313" key="2">
    <source>
        <dbReference type="EMBL" id="MQL96530.1"/>
    </source>
</evidence>
<dbReference type="AlphaFoldDB" id="A0A843VSM4"/>
<accession>A0A843VSM4</accession>